<accession>A0AAD3DF13</accession>
<evidence type="ECO:0000256" key="4">
    <source>
        <dbReference type="SAM" id="SignalP"/>
    </source>
</evidence>
<organism evidence="5 6">
    <name type="scientific">Chaetoceros tenuissimus</name>
    <dbReference type="NCBI Taxonomy" id="426638"/>
    <lineage>
        <taxon>Eukaryota</taxon>
        <taxon>Sar</taxon>
        <taxon>Stramenopiles</taxon>
        <taxon>Ochrophyta</taxon>
        <taxon>Bacillariophyta</taxon>
        <taxon>Coscinodiscophyceae</taxon>
        <taxon>Chaetocerotophycidae</taxon>
        <taxon>Chaetocerotales</taxon>
        <taxon>Chaetocerotaceae</taxon>
        <taxon>Chaetoceros</taxon>
    </lineage>
</organism>
<evidence type="ECO:0000256" key="3">
    <source>
        <dbReference type="ARBA" id="ARBA00023002"/>
    </source>
</evidence>
<evidence type="ECO:0000313" key="5">
    <source>
        <dbReference type="EMBL" id="GFH61810.1"/>
    </source>
</evidence>
<dbReference type="SUPFAM" id="SSF51735">
    <property type="entry name" value="NAD(P)-binding Rossmann-fold domains"/>
    <property type="match status" value="1"/>
</dbReference>
<gene>
    <name evidence="5" type="ORF">CTEN210_18286</name>
</gene>
<keyword evidence="6" id="KW-1185">Reference proteome</keyword>
<dbReference type="Gene3D" id="3.40.50.720">
    <property type="entry name" value="NAD(P)-binding Rossmann-like Domain"/>
    <property type="match status" value="1"/>
</dbReference>
<keyword evidence="3" id="KW-0560">Oxidoreductase</keyword>
<dbReference type="InterPro" id="IPR036291">
    <property type="entry name" value="NAD(P)-bd_dom_sf"/>
</dbReference>
<feature type="signal peptide" evidence="4">
    <location>
        <begin position="1"/>
        <end position="20"/>
    </location>
</feature>
<sequence length="662" mass="74029">MTTSYITLLSLLSCISLVVAFAASSPQKAILVTGANKGQGYALCERILTEHDDTCVFLCSRDLSRGEAAATELSKVCDSNRIHVVQLDVTDASSVSQAIESVKEILGNEKLYGVVSNAGILWGYPLSELLNVCTTGVYRVLDGLLPLMQNDGRMIVVSSGLGPLMHEYASTDHQQLLQDPALTWDKIKTMMEKCLNICDTVKEQDQPTAFEEIGFSGGPFAVAAPDFHMYGLAKMFADAYMLLLSRQYPNLRINSVDPGLVYSDLILKMDRYKGKDIKETGAQTPKQGVEAAMRLLFDDVGKGSESGKFYAMNKAKTELVFSEIDKQPEQEFASNRLHKNTFDQEAIAHSISIQMMIKYLLPFLSILYKASLASAFLGIPNGMPSLSSLVPSLSTDKPTAIAHPKLQEYSKAQSNIILNVDLDIPECIDDRFNPNYSRLCIQNFKFQLWNETSLVATACNGQYFYTPLSSQSECSSDVHQCKILKEGTYSSLQGVQSVSFENASWQMIWNKDNSVGTLVLGFHLFQNVERNDAILPAGNVYLSFSMLHQNSLQEFKKTQEEYTLDLQNYYSYQSKSLEDMQATTNVFRKLLIFKESIEEYNKIMQMKETFAREVPTVESIGKVLFGINQDLLLSAQGRVWYRPFDYDAEGESYELVGYAKLK</sequence>
<keyword evidence="2" id="KW-0521">NADP</keyword>
<dbReference type="GO" id="GO:0016020">
    <property type="term" value="C:membrane"/>
    <property type="evidence" value="ECO:0007669"/>
    <property type="project" value="TreeGrafter"/>
</dbReference>
<comment type="similarity">
    <text evidence="1">Belongs to the short-chain dehydrogenases/reductases (SDR) family.</text>
</comment>
<dbReference type="Pfam" id="PF00106">
    <property type="entry name" value="adh_short"/>
    <property type="match status" value="1"/>
</dbReference>
<dbReference type="InterPro" id="IPR002347">
    <property type="entry name" value="SDR_fam"/>
</dbReference>
<proteinExistence type="inferred from homology"/>
<name>A0AAD3DF13_9STRA</name>
<dbReference type="Proteomes" id="UP001054902">
    <property type="component" value="Unassembled WGS sequence"/>
</dbReference>
<reference evidence="5 6" key="1">
    <citation type="journal article" date="2021" name="Sci. Rep.">
        <title>The genome of the diatom Chaetoceros tenuissimus carries an ancient integrated fragment of an extant virus.</title>
        <authorList>
            <person name="Hongo Y."/>
            <person name="Kimura K."/>
            <person name="Takaki Y."/>
            <person name="Yoshida Y."/>
            <person name="Baba S."/>
            <person name="Kobayashi G."/>
            <person name="Nagasaki K."/>
            <person name="Hano T."/>
            <person name="Tomaru Y."/>
        </authorList>
    </citation>
    <scope>NUCLEOTIDE SEQUENCE [LARGE SCALE GENOMIC DNA]</scope>
    <source>
        <strain evidence="5 6">NIES-3715</strain>
    </source>
</reference>
<keyword evidence="4" id="KW-0732">Signal</keyword>
<dbReference type="PANTHER" id="PTHR43490">
    <property type="entry name" value="(+)-NEOMENTHOL DEHYDROGENASE"/>
    <property type="match status" value="1"/>
</dbReference>
<protein>
    <submittedName>
        <fullName evidence="5">Uncharacterized protein</fullName>
    </submittedName>
</protein>
<dbReference type="AlphaFoldDB" id="A0AAD3DF13"/>
<dbReference type="EMBL" id="BLLK01000075">
    <property type="protein sequence ID" value="GFH61810.1"/>
    <property type="molecule type" value="Genomic_DNA"/>
</dbReference>
<feature type="chain" id="PRO_5042008964" evidence="4">
    <location>
        <begin position="21"/>
        <end position="662"/>
    </location>
</feature>
<dbReference type="PRINTS" id="PR00081">
    <property type="entry name" value="GDHRDH"/>
</dbReference>
<comment type="caution">
    <text evidence="5">The sequence shown here is derived from an EMBL/GenBank/DDBJ whole genome shotgun (WGS) entry which is preliminary data.</text>
</comment>
<dbReference type="GO" id="GO:0016491">
    <property type="term" value="F:oxidoreductase activity"/>
    <property type="evidence" value="ECO:0007669"/>
    <property type="project" value="UniProtKB-KW"/>
</dbReference>
<evidence type="ECO:0000256" key="1">
    <source>
        <dbReference type="ARBA" id="ARBA00006484"/>
    </source>
</evidence>
<dbReference type="PANTHER" id="PTHR43490:SF99">
    <property type="entry name" value="SHORT-CHAIN DEHYDROGENASE_REDUCTASE"/>
    <property type="match status" value="1"/>
</dbReference>
<evidence type="ECO:0000256" key="2">
    <source>
        <dbReference type="ARBA" id="ARBA00022857"/>
    </source>
</evidence>
<evidence type="ECO:0000313" key="6">
    <source>
        <dbReference type="Proteomes" id="UP001054902"/>
    </source>
</evidence>